<reference evidence="1" key="1">
    <citation type="submission" date="2021-06" db="EMBL/GenBank/DDBJ databases">
        <authorList>
            <person name="Kallberg Y."/>
            <person name="Tangrot J."/>
            <person name="Rosling A."/>
        </authorList>
    </citation>
    <scope>NUCLEOTIDE SEQUENCE</scope>
    <source>
        <strain evidence="1">MA461A</strain>
    </source>
</reference>
<evidence type="ECO:0000313" key="2">
    <source>
        <dbReference type="Proteomes" id="UP000789920"/>
    </source>
</evidence>
<protein>
    <submittedName>
        <fullName evidence="1">6898_t:CDS:1</fullName>
    </submittedName>
</protein>
<comment type="caution">
    <text evidence="1">The sequence shown here is derived from an EMBL/GenBank/DDBJ whole genome shotgun (WGS) entry which is preliminary data.</text>
</comment>
<sequence length="118" mass="13582">MASMFSTVFFVKDNSTSNKYTTSVAIYRAGDDEFIEYKFKAFRMDSSFWILNPPIQDPAITENGQELEHIAEKFNTHSSSTNQLYKKPISNKPNENNIRGPFYTPIIQTNSQQTNIDK</sequence>
<organism evidence="1 2">
    <name type="scientific">Racocetra persica</name>
    <dbReference type="NCBI Taxonomy" id="160502"/>
    <lineage>
        <taxon>Eukaryota</taxon>
        <taxon>Fungi</taxon>
        <taxon>Fungi incertae sedis</taxon>
        <taxon>Mucoromycota</taxon>
        <taxon>Glomeromycotina</taxon>
        <taxon>Glomeromycetes</taxon>
        <taxon>Diversisporales</taxon>
        <taxon>Gigasporaceae</taxon>
        <taxon>Racocetra</taxon>
    </lineage>
</organism>
<name>A0ACA9QSK2_9GLOM</name>
<gene>
    <name evidence="1" type="ORF">RPERSI_LOCUS14957</name>
</gene>
<dbReference type="Proteomes" id="UP000789920">
    <property type="component" value="Unassembled WGS sequence"/>
</dbReference>
<keyword evidence="2" id="KW-1185">Reference proteome</keyword>
<dbReference type="EMBL" id="CAJVQC010035213">
    <property type="protein sequence ID" value="CAG8758443.1"/>
    <property type="molecule type" value="Genomic_DNA"/>
</dbReference>
<evidence type="ECO:0000313" key="1">
    <source>
        <dbReference type="EMBL" id="CAG8758443.1"/>
    </source>
</evidence>
<accession>A0ACA9QSK2</accession>
<proteinExistence type="predicted"/>
<feature type="non-terminal residue" evidence="1">
    <location>
        <position position="118"/>
    </location>
</feature>